<keyword evidence="2 6" id="KW-0808">Transferase</keyword>
<dbReference type="AlphaFoldDB" id="A0A0W0V8J9"/>
<accession>A0A0W0V8J9</accession>
<gene>
    <name evidence="6" type="ORF">Ljor_0781</name>
</gene>
<dbReference type="InterPro" id="IPR011141">
    <property type="entry name" value="Polyketide_synthase_type-III"/>
</dbReference>
<dbReference type="EC" id="2.3.1.74" evidence="6"/>
<name>A0A0W0V8J9_9GAMM</name>
<dbReference type="Proteomes" id="UP000055035">
    <property type="component" value="Unassembled WGS sequence"/>
</dbReference>
<evidence type="ECO:0000256" key="2">
    <source>
        <dbReference type="ARBA" id="ARBA00022679"/>
    </source>
</evidence>
<dbReference type="STRING" id="456.Ljor_0781"/>
<dbReference type="PANTHER" id="PTHR11877:SF46">
    <property type="entry name" value="TYPE III POLYKETIDE SYNTHASE A"/>
    <property type="match status" value="1"/>
</dbReference>
<dbReference type="CDD" id="cd00831">
    <property type="entry name" value="CHS_like"/>
    <property type="match status" value="1"/>
</dbReference>
<dbReference type="Pfam" id="PF02797">
    <property type="entry name" value="Chal_sti_synt_C"/>
    <property type="match status" value="1"/>
</dbReference>
<organism evidence="6 7">
    <name type="scientific">Legionella jordanis</name>
    <dbReference type="NCBI Taxonomy" id="456"/>
    <lineage>
        <taxon>Bacteria</taxon>
        <taxon>Pseudomonadati</taxon>
        <taxon>Pseudomonadota</taxon>
        <taxon>Gammaproteobacteria</taxon>
        <taxon>Legionellales</taxon>
        <taxon>Legionellaceae</taxon>
        <taxon>Legionella</taxon>
    </lineage>
</organism>
<evidence type="ECO:0000259" key="5">
    <source>
        <dbReference type="Pfam" id="PF02797"/>
    </source>
</evidence>
<dbReference type="InterPro" id="IPR012328">
    <property type="entry name" value="Chalcone/stilbene_synt_C"/>
</dbReference>
<evidence type="ECO:0000313" key="6">
    <source>
        <dbReference type="EMBL" id="KTD16475.1"/>
    </source>
</evidence>
<proteinExistence type="inferred from homology"/>
<feature type="active site" description="Acyl-thioester intermediate" evidence="3">
    <location>
        <position position="154"/>
    </location>
</feature>
<keyword evidence="7" id="KW-1185">Reference proteome</keyword>
<keyword evidence="6" id="KW-0012">Acyltransferase</keyword>
<protein>
    <submittedName>
        <fullName evidence="6">Naringenin-chalcone synthase</fullName>
        <ecNumber evidence="6">2.3.1.74</ecNumber>
    </submittedName>
</protein>
<comment type="similarity">
    <text evidence="1">Belongs to the thiolase-like superfamily. Chalcone/stilbene synthases family.</text>
</comment>
<dbReference type="OrthoDB" id="9786288at2"/>
<dbReference type="Pfam" id="PF00195">
    <property type="entry name" value="Chal_sti_synt_N"/>
    <property type="match status" value="1"/>
</dbReference>
<dbReference type="InterPro" id="IPR001099">
    <property type="entry name" value="Chalcone/stilbene_synt_N"/>
</dbReference>
<evidence type="ECO:0000256" key="3">
    <source>
        <dbReference type="PIRSR" id="PIRSR000451-1"/>
    </source>
</evidence>
<dbReference type="PANTHER" id="PTHR11877">
    <property type="entry name" value="HYDROXYMETHYLGLUTARYL-COA SYNTHASE"/>
    <property type="match status" value="1"/>
</dbReference>
<sequence>MQSAITAIGLATPPYKRSQHEIAELICNGFEMTSAERRLVKAIYKSCGIEQRHSVLSDYCKSSGEFEFFPNAFNEPLPSTAKRMRIYKEHALKLALSAIEQCLQQIKSFNKQDISHVITVSCTGMYAPGLDIEIVQELGLNSTSRRTAINFMGCYGAFNALKIADSICQSNENASVLIVCVEICTIHFQKNQETKNIISNAIFADGAAAALIQRKQGNNSLQLEAFHCDLMPQTKQEMAWHIADFGFDIDLSVYVPDVIRSGISVFVNNLLNKANSSFHDIDYYAIHPGGIKILQACEQALNITEKDNEHSYAVLREFGNMSSSTILFVLKRLWECLSNKDNQKTIFSCAFGPGLTLESMLLRVSYC</sequence>
<dbReference type="GO" id="GO:0030639">
    <property type="term" value="P:polyketide biosynthetic process"/>
    <property type="evidence" value="ECO:0007669"/>
    <property type="project" value="TreeGrafter"/>
</dbReference>
<dbReference type="PATRIC" id="fig|456.5.peg.828"/>
<dbReference type="PIRSF" id="PIRSF000451">
    <property type="entry name" value="PKS_III"/>
    <property type="match status" value="1"/>
</dbReference>
<evidence type="ECO:0000259" key="4">
    <source>
        <dbReference type="Pfam" id="PF00195"/>
    </source>
</evidence>
<feature type="domain" description="Chalcone/stilbene synthase C-terminal" evidence="5">
    <location>
        <begin position="228"/>
        <end position="363"/>
    </location>
</feature>
<comment type="caution">
    <text evidence="6">The sequence shown here is derived from an EMBL/GenBank/DDBJ whole genome shotgun (WGS) entry which is preliminary data.</text>
</comment>
<dbReference type="InterPro" id="IPR016039">
    <property type="entry name" value="Thiolase-like"/>
</dbReference>
<evidence type="ECO:0000256" key="1">
    <source>
        <dbReference type="ARBA" id="ARBA00005531"/>
    </source>
</evidence>
<reference evidence="6 7" key="1">
    <citation type="submission" date="2015-11" db="EMBL/GenBank/DDBJ databases">
        <title>Genomic analysis of 38 Legionella species identifies large and diverse effector repertoires.</title>
        <authorList>
            <person name="Burstein D."/>
            <person name="Amaro F."/>
            <person name="Zusman T."/>
            <person name="Lifshitz Z."/>
            <person name="Cohen O."/>
            <person name="Gilbert J.A."/>
            <person name="Pupko T."/>
            <person name="Shuman H.A."/>
            <person name="Segal G."/>
        </authorList>
    </citation>
    <scope>NUCLEOTIDE SEQUENCE [LARGE SCALE GENOMIC DNA]</scope>
    <source>
        <strain evidence="6 7">BL-540</strain>
    </source>
</reference>
<evidence type="ECO:0000313" key="7">
    <source>
        <dbReference type="Proteomes" id="UP000055035"/>
    </source>
</evidence>
<dbReference type="Gene3D" id="3.40.47.10">
    <property type="match status" value="2"/>
</dbReference>
<dbReference type="SUPFAM" id="SSF53901">
    <property type="entry name" value="Thiolase-like"/>
    <property type="match status" value="1"/>
</dbReference>
<feature type="domain" description="Chalcone/stilbene synthase N-terminal" evidence="4">
    <location>
        <begin position="4"/>
        <end position="212"/>
    </location>
</feature>
<dbReference type="RefSeq" id="WP_058470328.1">
    <property type="nucleotide sequence ID" value="NZ_CAAAIC010000002.1"/>
</dbReference>
<dbReference type="GO" id="GO:0016210">
    <property type="term" value="F:naringenin-chalcone synthase activity"/>
    <property type="evidence" value="ECO:0007669"/>
    <property type="project" value="UniProtKB-EC"/>
</dbReference>
<dbReference type="EMBL" id="LNYJ01000011">
    <property type="protein sequence ID" value="KTD16475.1"/>
    <property type="molecule type" value="Genomic_DNA"/>
</dbReference>